<dbReference type="Pfam" id="PF07681">
    <property type="entry name" value="DoxX"/>
    <property type="match status" value="1"/>
</dbReference>
<dbReference type="InterPro" id="IPR032808">
    <property type="entry name" value="DoxX"/>
</dbReference>
<keyword evidence="2" id="KW-0812">Transmembrane</keyword>
<name>A0A6J4I6N6_9ACTN</name>
<dbReference type="GO" id="GO:0016020">
    <property type="term" value="C:membrane"/>
    <property type="evidence" value="ECO:0007669"/>
    <property type="project" value="UniProtKB-SubCell"/>
</dbReference>
<comment type="subcellular location">
    <subcellularLocation>
        <location evidence="1">Membrane</location>
        <topology evidence="1">Multi-pass membrane protein</topology>
    </subcellularLocation>
</comment>
<reference evidence="5" key="1">
    <citation type="submission" date="2020-02" db="EMBL/GenBank/DDBJ databases">
        <authorList>
            <person name="Meier V. D."/>
        </authorList>
    </citation>
    <scope>NUCLEOTIDE SEQUENCE</scope>
    <source>
        <strain evidence="5">AVDCRST_MAG20</strain>
    </source>
</reference>
<organism evidence="5">
    <name type="scientific">uncultured Acidimicrobiales bacterium</name>
    <dbReference type="NCBI Taxonomy" id="310071"/>
    <lineage>
        <taxon>Bacteria</taxon>
        <taxon>Bacillati</taxon>
        <taxon>Actinomycetota</taxon>
        <taxon>Acidimicrobiia</taxon>
        <taxon>Acidimicrobiales</taxon>
        <taxon>environmental samples</taxon>
    </lineage>
</organism>
<accession>A0A6J4I6N6</accession>
<evidence type="ECO:0008006" key="6">
    <source>
        <dbReference type="Google" id="ProtNLM"/>
    </source>
</evidence>
<evidence type="ECO:0000256" key="3">
    <source>
        <dbReference type="ARBA" id="ARBA00022989"/>
    </source>
</evidence>
<keyword evidence="4" id="KW-0472">Membrane</keyword>
<evidence type="ECO:0000313" key="5">
    <source>
        <dbReference type="EMBL" id="CAA9241913.1"/>
    </source>
</evidence>
<evidence type="ECO:0000256" key="2">
    <source>
        <dbReference type="ARBA" id="ARBA00022692"/>
    </source>
</evidence>
<evidence type="ECO:0000256" key="1">
    <source>
        <dbReference type="ARBA" id="ARBA00004141"/>
    </source>
</evidence>
<sequence length="173" mass="18126">MTISRHVARPLLASIFVVGGVDTLRNAGAKAPAAEDVATPVAARLPGLGDMDTEQLVRATAGVQVGAGALLAIGRVPRLAAVALAATLVPATAAGHRFWEHDAPQRADHREHFFKNVSLLGGLLLAALDTEGRPGVLWRTRHATEHAGAAVRRTRREAKLAAKASRPVRLLAA</sequence>
<gene>
    <name evidence="5" type="ORF">AVDCRST_MAG20-1770</name>
</gene>
<keyword evidence="3" id="KW-1133">Transmembrane helix</keyword>
<protein>
    <recommendedName>
        <fullName evidence="6">DoxX family protein</fullName>
    </recommendedName>
</protein>
<dbReference type="EMBL" id="CADCSY010000080">
    <property type="protein sequence ID" value="CAA9241913.1"/>
    <property type="molecule type" value="Genomic_DNA"/>
</dbReference>
<dbReference type="AlphaFoldDB" id="A0A6J4I6N6"/>
<evidence type="ECO:0000256" key="4">
    <source>
        <dbReference type="ARBA" id="ARBA00023136"/>
    </source>
</evidence>
<proteinExistence type="predicted"/>